<feature type="region of interest" description="Disordered" evidence="4">
    <location>
        <begin position="563"/>
        <end position="583"/>
    </location>
</feature>
<dbReference type="GeneID" id="37027885"/>
<comment type="subcellular location">
    <subcellularLocation>
        <location evidence="1">Cytoplasm</location>
    </subcellularLocation>
</comment>
<proteinExistence type="predicted"/>
<evidence type="ECO:0000313" key="7">
    <source>
        <dbReference type="Proteomes" id="UP000245884"/>
    </source>
</evidence>
<dbReference type="GO" id="GO:0008017">
    <property type="term" value="F:microtubule binding"/>
    <property type="evidence" value="ECO:0007669"/>
    <property type="project" value="InterPro"/>
</dbReference>
<dbReference type="Proteomes" id="UP000245884">
    <property type="component" value="Unassembled WGS sequence"/>
</dbReference>
<reference evidence="6 7" key="1">
    <citation type="journal article" date="2018" name="Mol. Biol. Evol.">
        <title>Broad Genomic Sampling Reveals a Smut Pathogenic Ancestry of the Fungal Clade Ustilaginomycotina.</title>
        <authorList>
            <person name="Kijpornyongpan T."/>
            <person name="Mondo S.J."/>
            <person name="Barry K."/>
            <person name="Sandor L."/>
            <person name="Lee J."/>
            <person name="Lipzen A."/>
            <person name="Pangilinan J."/>
            <person name="LaButti K."/>
            <person name="Hainaut M."/>
            <person name="Henrissat B."/>
            <person name="Grigoriev I.V."/>
            <person name="Spatafora J.W."/>
            <person name="Aime M.C."/>
        </authorList>
    </citation>
    <scope>NUCLEOTIDE SEQUENCE [LARGE SCALE GENOMIC DNA]</scope>
    <source>
        <strain evidence="6 7">MCA 5214</strain>
    </source>
</reference>
<feature type="coiled-coil region" evidence="3">
    <location>
        <begin position="387"/>
        <end position="414"/>
    </location>
</feature>
<name>A0A316USC6_9BASI</name>
<keyword evidence="7" id="KW-1185">Reference proteome</keyword>
<evidence type="ECO:0000256" key="4">
    <source>
        <dbReference type="SAM" id="MobiDB-lite"/>
    </source>
</evidence>
<dbReference type="OrthoDB" id="76453at2759"/>
<sequence>MPLRAPPNWGPPIPPSSSEPHRIDLEGDFNDYSLPGFGRAAAPAPQPRSRTHLASSPSNRRFAPHAAASSSSDISSDDDDDHRRGFATRESTGNHAALAASSTIGVANNRRKAQRLPERALERLDRWAAGAAAAATSSKHAGHDSCEPTYIVERPTRAVASSPLRQPPTRRRRSPSPPPAPRRGDSSNETLVDAPIMTTNAGGYRKMTSEKDGHNLLLPSGVNMGRTAQPPLALPDDITGVTSALGSPSKTRYGIRHAPLHPRNALVGQLPARRKQLNELKAFVLSIEDELETTKDRLEGVEQKEQELRGNLREFEREVREERKGVRQQQTMRSAGGSGDSEHWQANIAEMARHVQALSLDLKAYKDAVADLQQPVMQAKVSAPLMSSQTEEEYRLLQRQVARIEDELSRLRSVVDGSKATTASQTLATSAEAAPTKPPARRTSPFAAQRPPPARVSDAEEEDGDETPKASAIAAQAKDQQQRRERASSPTPAAPRRREPTAQSVRIAGEEEDDMTIAETRVDRTVRGLQSTRDQREPQALHHDAPPLNLTHDAETCTVCSTRAKSDQRRASRKQRIAASVRRQESGAVEEELLLSFLGGTNAAGADDSLASAAAEDAGRASHLSTSQLTLLNRLIKQHLDEFIHQRLLYSELADEVKKMHPDSMDKRKRRILVDHVVEAVEELEGKARRIEALRRLLPRGEGERKNGAKLEKAGKQQREPQPQGKRPVLSSAKYVNSLPTRGGAPTLRGVLASVSE</sequence>
<dbReference type="Pfam" id="PF06657">
    <property type="entry name" value="Cep57_MT_bd"/>
    <property type="match status" value="1"/>
</dbReference>
<feature type="compositionally biased region" description="Basic and acidic residues" evidence="4">
    <location>
        <begin position="533"/>
        <end position="545"/>
    </location>
</feature>
<evidence type="ECO:0000256" key="3">
    <source>
        <dbReference type="SAM" id="Coils"/>
    </source>
</evidence>
<protein>
    <recommendedName>
        <fullName evidence="5">Cep57 centrosome microtubule-binding domain-containing protein</fullName>
    </recommendedName>
</protein>
<evidence type="ECO:0000313" key="6">
    <source>
        <dbReference type="EMBL" id="PWN28187.1"/>
    </source>
</evidence>
<feature type="domain" description="Cep57 centrosome microtubule-binding" evidence="5">
    <location>
        <begin position="626"/>
        <end position="696"/>
    </location>
</feature>
<gene>
    <name evidence="6" type="ORF">BDZ90DRAFT_231946</name>
</gene>
<feature type="region of interest" description="Disordered" evidence="4">
    <location>
        <begin position="1"/>
        <end position="196"/>
    </location>
</feature>
<feature type="region of interest" description="Disordered" evidence="4">
    <location>
        <begin position="702"/>
        <end position="757"/>
    </location>
</feature>
<feature type="compositionally biased region" description="Polar residues" evidence="4">
    <location>
        <begin position="89"/>
        <end position="106"/>
    </location>
</feature>
<dbReference type="GO" id="GO:0005737">
    <property type="term" value="C:cytoplasm"/>
    <property type="evidence" value="ECO:0007669"/>
    <property type="project" value="UniProtKB-SubCell"/>
</dbReference>
<evidence type="ECO:0000259" key="5">
    <source>
        <dbReference type="Pfam" id="PF06657"/>
    </source>
</evidence>
<organism evidence="6 7">
    <name type="scientific">Jaminaea rosea</name>
    <dbReference type="NCBI Taxonomy" id="1569628"/>
    <lineage>
        <taxon>Eukaryota</taxon>
        <taxon>Fungi</taxon>
        <taxon>Dikarya</taxon>
        <taxon>Basidiomycota</taxon>
        <taxon>Ustilaginomycotina</taxon>
        <taxon>Exobasidiomycetes</taxon>
        <taxon>Microstromatales</taxon>
        <taxon>Microstromatales incertae sedis</taxon>
        <taxon>Jaminaea</taxon>
    </lineage>
</organism>
<evidence type="ECO:0000256" key="1">
    <source>
        <dbReference type="ARBA" id="ARBA00004496"/>
    </source>
</evidence>
<feature type="compositionally biased region" description="Basic and acidic residues" evidence="4">
    <location>
        <begin position="702"/>
        <end position="719"/>
    </location>
</feature>
<accession>A0A316USC6</accession>
<keyword evidence="3" id="KW-0175">Coiled coil</keyword>
<feature type="region of interest" description="Disordered" evidence="4">
    <location>
        <begin position="319"/>
        <end position="341"/>
    </location>
</feature>
<dbReference type="EMBL" id="KZ819666">
    <property type="protein sequence ID" value="PWN28187.1"/>
    <property type="molecule type" value="Genomic_DNA"/>
</dbReference>
<dbReference type="RefSeq" id="XP_025362799.1">
    <property type="nucleotide sequence ID" value="XM_025506062.1"/>
</dbReference>
<feature type="region of interest" description="Disordered" evidence="4">
    <location>
        <begin position="416"/>
        <end position="549"/>
    </location>
</feature>
<keyword evidence="2" id="KW-0963">Cytoplasm</keyword>
<evidence type="ECO:0000256" key="2">
    <source>
        <dbReference type="ARBA" id="ARBA00022490"/>
    </source>
</evidence>
<feature type="compositionally biased region" description="Low complexity" evidence="4">
    <location>
        <begin position="418"/>
        <end position="434"/>
    </location>
</feature>
<dbReference type="AlphaFoldDB" id="A0A316USC6"/>
<feature type="compositionally biased region" description="Basic and acidic residues" evidence="4">
    <location>
        <begin position="115"/>
        <end position="126"/>
    </location>
</feature>
<dbReference type="InterPro" id="IPR024957">
    <property type="entry name" value="Cep57_MT-bd_dom"/>
</dbReference>
<feature type="compositionally biased region" description="Pro residues" evidence="4">
    <location>
        <begin position="1"/>
        <end position="17"/>
    </location>
</feature>